<comment type="subcellular location">
    <subcellularLocation>
        <location evidence="1">Cell inner membrane</location>
        <topology evidence="1">Multi-pass membrane protein</topology>
    </subcellularLocation>
</comment>
<feature type="domain" description="PTS EIIA type-2" evidence="12">
    <location>
        <begin position="483"/>
        <end position="626"/>
    </location>
</feature>
<evidence type="ECO:0000256" key="7">
    <source>
        <dbReference type="ARBA" id="ARBA00022683"/>
    </source>
</evidence>
<organism evidence="15 16">
    <name type="scientific">Pediococcus acidilactici DSM 20284</name>
    <dbReference type="NCBI Taxonomy" id="862514"/>
    <lineage>
        <taxon>Bacteria</taxon>
        <taxon>Bacillati</taxon>
        <taxon>Bacillota</taxon>
        <taxon>Bacilli</taxon>
        <taxon>Lactobacillales</taxon>
        <taxon>Lactobacillaceae</taxon>
        <taxon>Pediococcus</taxon>
        <taxon>Pediococcus acidilactici group</taxon>
    </lineage>
</organism>
<sequence length="626" mass="67315">MAKYQIIAATGCPTGIAHTYMAQEALEQAAKKRGVSIKVETHGQSGTDNPFTDEEIQGADGVIVAADKDVQIERFDGKRLINVSVTKGMKEPDQLIDSILNDDVPVYHASNPASVKSQGSEANGTFWHNIYVDLMNGVSHMLPLVVAGGVLTAISFFWGINSADPKSADFNSFAQLLNTIGGFAMNLMVPVLCAYIAEAIGKRSGLVVGFATGMIAYTNGTGFLGGIVGGFLAGYTVVLLQRLFKALPKSLDGLKQIFLFPVIGVFISGAIMWYMSIPMKDINTGMMSFLKGMENSNPLILGLIIGMMCAFDMGGPINKAAYLTGTALLAQGNYFFMAGVSAACIAPPLATGFAVLFNRNAYSDNERSAGYVNFLLGSTHITEGAIPFAARNPLVNIPIFMVGSAVAAILTYMTRISVPAPHGGFIVLPLVNKPFLWVAFIVIGALISGFLLSLVAGRTKATERDVTNPTTAEATTDNQELAQILTVKNVKTAVEVSSRDELLKYLANLAVKNGYSTDAKAVYQKYLAREKAGSTGMERGIAIPHAQDASIKNSAMLVVKLQKPITWQTFDQQPVDTIISFLIPEQDQGNHLKYLSATSKLLMHEQFVTQLKQTNEPTAIYQLFNQ</sequence>
<evidence type="ECO:0000313" key="16">
    <source>
        <dbReference type="Proteomes" id="UP000004470"/>
    </source>
</evidence>
<dbReference type="PROSITE" id="PS51099">
    <property type="entry name" value="PTS_EIIB_TYPE_2"/>
    <property type="match status" value="1"/>
</dbReference>
<feature type="transmembrane region" description="Helical" evidence="11">
    <location>
        <begin position="256"/>
        <end position="275"/>
    </location>
</feature>
<dbReference type="GO" id="GO:0005886">
    <property type="term" value="C:plasma membrane"/>
    <property type="evidence" value="ECO:0007669"/>
    <property type="project" value="UniProtKB-SubCell"/>
</dbReference>
<dbReference type="InterPro" id="IPR013011">
    <property type="entry name" value="PTS_EIIB_2"/>
</dbReference>
<evidence type="ECO:0000256" key="9">
    <source>
        <dbReference type="ARBA" id="ARBA00022989"/>
    </source>
</evidence>
<feature type="transmembrane region" description="Helical" evidence="11">
    <location>
        <begin position="334"/>
        <end position="357"/>
    </location>
</feature>
<keyword evidence="7" id="KW-0598">Phosphotransferase system</keyword>
<keyword evidence="5" id="KW-0762">Sugar transport</keyword>
<proteinExistence type="predicted"/>
<dbReference type="HOGENOM" id="CLU_013155_0_3_9"/>
<evidence type="ECO:0000259" key="14">
    <source>
        <dbReference type="PROSITE" id="PS51104"/>
    </source>
</evidence>
<feature type="transmembrane region" description="Helical" evidence="11">
    <location>
        <begin position="222"/>
        <end position="244"/>
    </location>
</feature>
<evidence type="ECO:0000313" key="15">
    <source>
        <dbReference type="EMBL" id="EFL95119.1"/>
    </source>
</evidence>
<dbReference type="InterPro" id="IPR003353">
    <property type="entry name" value="PTS_IIB_fruc"/>
</dbReference>
<keyword evidence="8 11" id="KW-0812">Transmembrane</keyword>
<name>E0NHA8_PEDAC</name>
<dbReference type="AlphaFoldDB" id="E0NHA8"/>
<keyword evidence="9 11" id="KW-1133">Transmembrane helix</keyword>
<dbReference type="Gene3D" id="3.40.50.2300">
    <property type="match status" value="1"/>
</dbReference>
<evidence type="ECO:0000256" key="5">
    <source>
        <dbReference type="ARBA" id="ARBA00022597"/>
    </source>
</evidence>
<dbReference type="InterPro" id="IPR013014">
    <property type="entry name" value="PTS_EIIC_2"/>
</dbReference>
<keyword evidence="10 11" id="KW-0472">Membrane</keyword>
<evidence type="ECO:0000256" key="10">
    <source>
        <dbReference type="ARBA" id="ARBA00023136"/>
    </source>
</evidence>
<protein>
    <submittedName>
        <fullName evidence="15">Phosphotransferase system, EIIC</fullName>
    </submittedName>
</protein>
<dbReference type="PROSITE" id="PS51094">
    <property type="entry name" value="PTS_EIIA_TYPE_2"/>
    <property type="match status" value="1"/>
</dbReference>
<dbReference type="eggNOG" id="COG1762">
    <property type="taxonomic scope" value="Bacteria"/>
</dbReference>
<evidence type="ECO:0000256" key="3">
    <source>
        <dbReference type="ARBA" id="ARBA00022475"/>
    </source>
</evidence>
<dbReference type="InterPro" id="IPR050864">
    <property type="entry name" value="Bacterial_PTS_Sugar_Transport"/>
</dbReference>
<dbReference type="GO" id="GO:0090563">
    <property type="term" value="F:protein-phosphocysteine-sugar phosphotransferase activity"/>
    <property type="evidence" value="ECO:0007669"/>
    <property type="project" value="TreeGrafter"/>
</dbReference>
<reference evidence="15" key="1">
    <citation type="submission" date="2010-07" db="EMBL/GenBank/DDBJ databases">
        <authorList>
            <person name="Muzny D."/>
            <person name="Qin X."/>
            <person name="Deng J."/>
            <person name="Jiang H."/>
            <person name="Liu Y."/>
            <person name="Qu J."/>
            <person name="Song X.-Z."/>
            <person name="Zhang L."/>
            <person name="Thornton R."/>
            <person name="Coyle M."/>
            <person name="Francisco L."/>
            <person name="Jackson L."/>
            <person name="Javaid M."/>
            <person name="Korchina V."/>
            <person name="Kovar C."/>
            <person name="Mata R."/>
            <person name="Mathew T."/>
            <person name="Ngo R."/>
            <person name="Nguyen L."/>
            <person name="Nguyen N."/>
            <person name="Okwuonu G."/>
            <person name="Ongeri F."/>
            <person name="Pham C."/>
            <person name="Simmons D."/>
            <person name="Wilczek-Boney K."/>
            <person name="Hale W."/>
            <person name="Jakkamsetti A."/>
            <person name="Pham P."/>
            <person name="Ruth R."/>
            <person name="San Lucas F."/>
            <person name="Warren J."/>
            <person name="Zhang J."/>
            <person name="Zhao Z."/>
            <person name="Zhou C."/>
            <person name="Zhu D."/>
            <person name="Lee S."/>
            <person name="Bess C."/>
            <person name="Blankenburg K."/>
            <person name="Forbes L."/>
            <person name="Fu Q."/>
            <person name="Gubbala S."/>
            <person name="Hirani K."/>
            <person name="Jayaseelan J.C."/>
            <person name="Lara F."/>
            <person name="Munidasa M."/>
            <person name="Palculict T."/>
            <person name="Patil S."/>
            <person name="Pu L.-L."/>
            <person name="Saada N."/>
            <person name="Tang L."/>
            <person name="Weissenberger G."/>
            <person name="Zhu Y."/>
            <person name="Hemphill L."/>
            <person name="Shang Y."/>
            <person name="Youmans B."/>
            <person name="Ayvaz T."/>
            <person name="Ross M."/>
            <person name="Santibanez J."/>
            <person name="Aqrawi P."/>
            <person name="Gross S."/>
            <person name="Joshi V."/>
            <person name="Fowler G."/>
            <person name="Nazareth L."/>
            <person name="Reid J."/>
            <person name="Worley K."/>
            <person name="Petrosino J."/>
            <person name="Highlander S."/>
            <person name="Gibbs R."/>
        </authorList>
    </citation>
    <scope>NUCLEOTIDE SEQUENCE [LARGE SCALE GENOMIC DNA]</scope>
    <source>
        <strain evidence="15">DSM 20284</strain>
    </source>
</reference>
<gene>
    <name evidence="15" type="ORF">HMPREF0623_1431</name>
</gene>
<dbReference type="InterPro" id="IPR006327">
    <property type="entry name" value="PTS_IIC_fruc"/>
</dbReference>
<dbReference type="eggNOG" id="COG1445">
    <property type="taxonomic scope" value="Bacteria"/>
</dbReference>
<dbReference type="Gene3D" id="3.40.930.10">
    <property type="entry name" value="Mannitol-specific EII, Chain A"/>
    <property type="match status" value="1"/>
</dbReference>
<feature type="transmembrane region" description="Helical" evidence="11">
    <location>
        <begin position="141"/>
        <end position="160"/>
    </location>
</feature>
<dbReference type="GO" id="GO:0005351">
    <property type="term" value="F:carbohydrate:proton symporter activity"/>
    <property type="evidence" value="ECO:0007669"/>
    <property type="project" value="InterPro"/>
</dbReference>
<dbReference type="SUPFAM" id="SSF52794">
    <property type="entry name" value="PTS system IIB component-like"/>
    <property type="match status" value="1"/>
</dbReference>
<dbReference type="NCBIfam" id="TIGR00848">
    <property type="entry name" value="fruA"/>
    <property type="match status" value="1"/>
</dbReference>
<comment type="caution">
    <text evidence="15">The sequence shown here is derived from an EMBL/GenBank/DDBJ whole genome shotgun (WGS) entry which is preliminary data.</text>
</comment>
<accession>E0NHA8</accession>
<feature type="transmembrane region" description="Helical" evidence="11">
    <location>
        <begin position="394"/>
        <end position="414"/>
    </location>
</feature>
<dbReference type="Proteomes" id="UP000004470">
    <property type="component" value="Unassembled WGS sequence"/>
</dbReference>
<keyword evidence="6" id="KW-0808">Transferase</keyword>
<feature type="domain" description="PTS EIIC type-2" evidence="14">
    <location>
        <begin position="130"/>
        <end position="465"/>
    </location>
</feature>
<keyword evidence="4" id="KW-0597">Phosphoprotein</keyword>
<evidence type="ECO:0000256" key="6">
    <source>
        <dbReference type="ARBA" id="ARBA00022679"/>
    </source>
</evidence>
<keyword evidence="2" id="KW-0813">Transport</keyword>
<dbReference type="GO" id="GO:0009401">
    <property type="term" value="P:phosphoenolpyruvate-dependent sugar phosphotransferase system"/>
    <property type="evidence" value="ECO:0007669"/>
    <property type="project" value="UniProtKB-KW"/>
</dbReference>
<dbReference type="InterPro" id="IPR004715">
    <property type="entry name" value="PTS_IIA_fruc"/>
</dbReference>
<dbReference type="InterPro" id="IPR003352">
    <property type="entry name" value="PTS_EIIC"/>
</dbReference>
<feature type="transmembrane region" description="Helical" evidence="11">
    <location>
        <begin position="296"/>
        <end position="314"/>
    </location>
</feature>
<keyword evidence="16" id="KW-1185">Reference proteome</keyword>
<feature type="transmembrane region" description="Helical" evidence="11">
    <location>
        <begin position="180"/>
        <end position="201"/>
    </location>
</feature>
<evidence type="ECO:0000256" key="11">
    <source>
        <dbReference type="SAM" id="Phobius"/>
    </source>
</evidence>
<dbReference type="PROSITE" id="PS51104">
    <property type="entry name" value="PTS_EIIC_TYPE_2"/>
    <property type="match status" value="1"/>
</dbReference>
<dbReference type="EMBL" id="AEEG01000007">
    <property type="protein sequence ID" value="EFL95119.1"/>
    <property type="molecule type" value="Genomic_DNA"/>
</dbReference>
<dbReference type="InterPro" id="IPR003501">
    <property type="entry name" value="PTS_EIIB_2/3"/>
</dbReference>
<dbReference type="CDD" id="cd00211">
    <property type="entry name" value="PTS_IIA_fru"/>
    <property type="match status" value="1"/>
</dbReference>
<evidence type="ECO:0000259" key="12">
    <source>
        <dbReference type="PROSITE" id="PS51094"/>
    </source>
</evidence>
<dbReference type="PANTHER" id="PTHR30505">
    <property type="entry name" value="FRUCTOSE-LIKE PERMEASE"/>
    <property type="match status" value="1"/>
</dbReference>
<dbReference type="Pfam" id="PF00359">
    <property type="entry name" value="PTS_EIIA_2"/>
    <property type="match status" value="1"/>
</dbReference>
<evidence type="ECO:0000256" key="4">
    <source>
        <dbReference type="ARBA" id="ARBA00022553"/>
    </source>
</evidence>
<dbReference type="Pfam" id="PF02302">
    <property type="entry name" value="PTS_IIB"/>
    <property type="match status" value="1"/>
</dbReference>
<dbReference type="InterPro" id="IPR036095">
    <property type="entry name" value="PTS_EIIB-like_sf"/>
</dbReference>
<dbReference type="CDD" id="cd05569">
    <property type="entry name" value="PTS_IIB_fructose"/>
    <property type="match status" value="1"/>
</dbReference>
<evidence type="ECO:0000256" key="2">
    <source>
        <dbReference type="ARBA" id="ARBA00022448"/>
    </source>
</evidence>
<evidence type="ECO:0000256" key="1">
    <source>
        <dbReference type="ARBA" id="ARBA00004429"/>
    </source>
</evidence>
<dbReference type="NCBIfam" id="TIGR01427">
    <property type="entry name" value="PTS_IIC_fructo"/>
    <property type="match status" value="1"/>
</dbReference>
<evidence type="ECO:0000256" key="8">
    <source>
        <dbReference type="ARBA" id="ARBA00022692"/>
    </source>
</evidence>
<dbReference type="SUPFAM" id="SSF55804">
    <property type="entry name" value="Phoshotransferase/anion transport protein"/>
    <property type="match status" value="1"/>
</dbReference>
<dbReference type="InterPro" id="IPR002178">
    <property type="entry name" value="PTS_EIIA_type-2_dom"/>
</dbReference>
<dbReference type="FunFam" id="3.40.50.2300:FF:000014">
    <property type="entry name" value="PTS system fructose-like transporter subunit IIB"/>
    <property type="match status" value="1"/>
</dbReference>
<dbReference type="PANTHER" id="PTHR30505:SF28">
    <property type="entry name" value="PTS SYSTEM 2-O-ALPHA-MANNOSYL-D-GLYCERATE-SPECIFIC EIIABC COMPONENT"/>
    <property type="match status" value="1"/>
</dbReference>
<dbReference type="InterPro" id="IPR016152">
    <property type="entry name" value="PTrfase/Anion_transptr"/>
</dbReference>
<feature type="domain" description="PTS EIIB type-2" evidence="13">
    <location>
        <begin position="6"/>
        <end position="101"/>
    </location>
</feature>
<dbReference type="NCBIfam" id="TIGR00829">
    <property type="entry name" value="FRU"/>
    <property type="match status" value="1"/>
</dbReference>
<keyword evidence="3" id="KW-1003">Cell membrane</keyword>
<dbReference type="eggNOG" id="COG1299">
    <property type="taxonomic scope" value="Bacteria"/>
</dbReference>
<dbReference type="RefSeq" id="WP_004166489.1">
    <property type="nucleotide sequence ID" value="NZ_GL397067.1"/>
</dbReference>
<dbReference type="Pfam" id="PF02378">
    <property type="entry name" value="PTS_EIIC"/>
    <property type="match status" value="1"/>
</dbReference>
<feature type="transmembrane region" description="Helical" evidence="11">
    <location>
        <begin position="434"/>
        <end position="455"/>
    </location>
</feature>
<dbReference type="GO" id="GO:0022877">
    <property type="term" value="F:protein-N(PI)-phosphohistidine-fructose phosphotransferase system transporter activity"/>
    <property type="evidence" value="ECO:0007669"/>
    <property type="project" value="InterPro"/>
</dbReference>
<evidence type="ECO:0000259" key="13">
    <source>
        <dbReference type="PROSITE" id="PS51099"/>
    </source>
</evidence>